<reference evidence="1" key="2">
    <citation type="submission" date="2015-06" db="UniProtKB">
        <authorList>
            <consortium name="EnsemblPlants"/>
        </authorList>
    </citation>
    <scope>IDENTIFICATION</scope>
</reference>
<dbReference type="AlphaFoldDB" id="A0A0E0PY43"/>
<dbReference type="HOGENOM" id="CLU_084907_0_0_1"/>
<sequence>MSRIQLVLTAGIVDSLLDHAEVAQVDCIGRPDDCYCAATVDYGVAACICVCIGIVSPTASSTSARLRHRHRLHRPTTRIDELITRSSARLRRHLAADRLRLRVYAIKLWVAAASPLSGHSADARGPPPLVVGTLRGALLSMASLLVEFSPLHRHRAASVSPLRCCPSRRLHRRSSFNTLVIVSHLGLLRLLRASSPHLQAATVAALGRWSSYLYMATNVAVQAVGPATSPSTSSSMTHRQRRRIFLDYTSLFSSNCVLLRQFSLYAVLAP</sequence>
<proteinExistence type="predicted"/>
<dbReference type="OMA" id="CGLLHAT"/>
<dbReference type="EnsemblPlants" id="ORUFI06G16440.1">
    <property type="protein sequence ID" value="ORUFI06G16440.1"/>
    <property type="gene ID" value="ORUFI06G16440"/>
</dbReference>
<keyword evidence="2" id="KW-1185">Reference proteome</keyword>
<accession>A0A0E0PY43</accession>
<dbReference type="Gramene" id="ORUFI06G16440.1">
    <property type="protein sequence ID" value="ORUFI06G16440.1"/>
    <property type="gene ID" value="ORUFI06G16440"/>
</dbReference>
<dbReference type="Pfam" id="PF12435">
    <property type="entry name" value="DUF3678"/>
    <property type="match status" value="1"/>
</dbReference>
<evidence type="ECO:0000313" key="2">
    <source>
        <dbReference type="Proteomes" id="UP000008022"/>
    </source>
</evidence>
<evidence type="ECO:0000313" key="1">
    <source>
        <dbReference type="EnsemblPlants" id="ORUFI06G16440.1"/>
    </source>
</evidence>
<dbReference type="InterPro" id="IPR022146">
    <property type="entry name" value="DUF3678"/>
</dbReference>
<reference evidence="2" key="1">
    <citation type="submission" date="2013-06" db="EMBL/GenBank/DDBJ databases">
        <authorList>
            <person name="Zhao Q."/>
        </authorList>
    </citation>
    <scope>NUCLEOTIDE SEQUENCE</scope>
    <source>
        <strain evidence="2">cv. W1943</strain>
    </source>
</reference>
<name>A0A0E0PY43_ORYRU</name>
<protein>
    <submittedName>
        <fullName evidence="1">Uncharacterized protein</fullName>
    </submittedName>
</protein>
<dbReference type="Proteomes" id="UP000008022">
    <property type="component" value="Unassembled WGS sequence"/>
</dbReference>
<organism evidence="1 2">
    <name type="scientific">Oryza rufipogon</name>
    <name type="common">Brownbeard rice</name>
    <name type="synonym">Asian wild rice</name>
    <dbReference type="NCBI Taxonomy" id="4529"/>
    <lineage>
        <taxon>Eukaryota</taxon>
        <taxon>Viridiplantae</taxon>
        <taxon>Streptophyta</taxon>
        <taxon>Embryophyta</taxon>
        <taxon>Tracheophyta</taxon>
        <taxon>Spermatophyta</taxon>
        <taxon>Magnoliopsida</taxon>
        <taxon>Liliopsida</taxon>
        <taxon>Poales</taxon>
        <taxon>Poaceae</taxon>
        <taxon>BOP clade</taxon>
        <taxon>Oryzoideae</taxon>
        <taxon>Oryzeae</taxon>
        <taxon>Oryzinae</taxon>
        <taxon>Oryza</taxon>
    </lineage>
</organism>